<name>A0ABY8MLJ2_9SPIO</name>
<dbReference type="InterPro" id="IPR015797">
    <property type="entry name" value="NUDIX_hydrolase-like_dom_sf"/>
</dbReference>
<dbReference type="InterPro" id="IPR020084">
    <property type="entry name" value="NUDIX_hydrolase_CS"/>
</dbReference>
<gene>
    <name evidence="4" type="ORF">P0082_02055</name>
</gene>
<dbReference type="CDD" id="cd04681">
    <property type="entry name" value="NUDIX_Hydrolase"/>
    <property type="match status" value="1"/>
</dbReference>
<keyword evidence="1 2" id="KW-0378">Hydrolase</keyword>
<dbReference type="RefSeq" id="WP_326927855.1">
    <property type="nucleotide sequence ID" value="NZ_CP123443.1"/>
</dbReference>
<reference evidence="4 5" key="1">
    <citation type="submission" date="2023-04" db="EMBL/GenBank/DDBJ databases">
        <title>Spirochaete genome identified in red abalone sample constitutes a novel genus.</title>
        <authorList>
            <person name="Sharma S.P."/>
            <person name="Purcell C.M."/>
            <person name="Hyde J.R."/>
            <person name="Severin A.J."/>
        </authorList>
    </citation>
    <scope>NUCLEOTIDE SEQUENCE [LARGE SCALE GENOMIC DNA]</scope>
    <source>
        <strain evidence="4 5">SP-2023</strain>
    </source>
</reference>
<dbReference type="PANTHER" id="PTHR43736">
    <property type="entry name" value="ADP-RIBOSE PYROPHOSPHATASE"/>
    <property type="match status" value="1"/>
</dbReference>
<dbReference type="PROSITE" id="PS51462">
    <property type="entry name" value="NUDIX"/>
    <property type="match status" value="1"/>
</dbReference>
<dbReference type="Pfam" id="PF00293">
    <property type="entry name" value="NUDIX"/>
    <property type="match status" value="1"/>
</dbReference>
<accession>A0ABY8MLJ2</accession>
<dbReference type="Gene3D" id="3.90.79.10">
    <property type="entry name" value="Nucleoside Triphosphate Pyrophosphohydrolase"/>
    <property type="match status" value="1"/>
</dbReference>
<dbReference type="SUPFAM" id="SSF55811">
    <property type="entry name" value="Nudix"/>
    <property type="match status" value="1"/>
</dbReference>
<dbReference type="PROSITE" id="PS00893">
    <property type="entry name" value="NUDIX_BOX"/>
    <property type="match status" value="1"/>
</dbReference>
<organism evidence="4 5">
    <name type="scientific">Candidatus Haliotispira prima</name>
    <dbReference type="NCBI Taxonomy" id="3034016"/>
    <lineage>
        <taxon>Bacteria</taxon>
        <taxon>Pseudomonadati</taxon>
        <taxon>Spirochaetota</taxon>
        <taxon>Spirochaetia</taxon>
        <taxon>Spirochaetales</taxon>
        <taxon>Spirochaetaceae</taxon>
        <taxon>Candidatus Haliotispira</taxon>
    </lineage>
</organism>
<dbReference type="InterPro" id="IPR000086">
    <property type="entry name" value="NUDIX_hydrolase_dom"/>
</dbReference>
<evidence type="ECO:0000313" key="4">
    <source>
        <dbReference type="EMBL" id="WGK69669.1"/>
    </source>
</evidence>
<evidence type="ECO:0000259" key="3">
    <source>
        <dbReference type="PROSITE" id="PS51462"/>
    </source>
</evidence>
<dbReference type="Proteomes" id="UP001228690">
    <property type="component" value="Chromosome"/>
</dbReference>
<dbReference type="PANTHER" id="PTHR43736:SF1">
    <property type="entry name" value="DIHYDRONEOPTERIN TRIPHOSPHATE DIPHOSPHATASE"/>
    <property type="match status" value="1"/>
</dbReference>
<sequence length="130" mass="14957">MKSTQELLLVVRAREPALGYYDLPGGFVDPGENLEQALLREVTEELGREIYAKLSRPKYLLSADNHYRYKDNTYAVCDVFFRAELEGEAELIPADDVESFVWCPADEIDFERIAFPSAKTALQLWLQKQH</sequence>
<protein>
    <submittedName>
        <fullName evidence="4">NUDIX domain-containing protein</fullName>
    </submittedName>
</protein>
<proteinExistence type="inferred from homology"/>
<keyword evidence="5" id="KW-1185">Reference proteome</keyword>
<evidence type="ECO:0000256" key="1">
    <source>
        <dbReference type="ARBA" id="ARBA00022801"/>
    </source>
</evidence>
<dbReference type="PRINTS" id="PR00502">
    <property type="entry name" value="NUDIXFAMILY"/>
</dbReference>
<evidence type="ECO:0000313" key="5">
    <source>
        <dbReference type="Proteomes" id="UP001228690"/>
    </source>
</evidence>
<comment type="similarity">
    <text evidence="2">Belongs to the Nudix hydrolase family.</text>
</comment>
<feature type="domain" description="Nudix hydrolase" evidence="3">
    <location>
        <begin position="1"/>
        <end position="128"/>
    </location>
</feature>
<evidence type="ECO:0000256" key="2">
    <source>
        <dbReference type="RuleBase" id="RU003476"/>
    </source>
</evidence>
<dbReference type="EMBL" id="CP123443">
    <property type="protein sequence ID" value="WGK69669.1"/>
    <property type="molecule type" value="Genomic_DNA"/>
</dbReference>
<dbReference type="InterPro" id="IPR020476">
    <property type="entry name" value="Nudix_hydrolase"/>
</dbReference>